<dbReference type="AlphaFoldDB" id="A0A235BRR3"/>
<dbReference type="EMBL" id="NOZQ01000184">
    <property type="protein sequence ID" value="OYD14407.1"/>
    <property type="molecule type" value="Genomic_DNA"/>
</dbReference>
<dbReference type="PANTHER" id="PTHR34818:SF1">
    <property type="entry name" value="PROTEIN BLI-3"/>
    <property type="match status" value="1"/>
</dbReference>
<evidence type="ECO:0000259" key="1">
    <source>
        <dbReference type="Pfam" id="PF01243"/>
    </source>
</evidence>
<dbReference type="InterPro" id="IPR052917">
    <property type="entry name" value="Stress-Dev_Protein"/>
</dbReference>
<evidence type="ECO:0000313" key="3">
    <source>
        <dbReference type="Proteomes" id="UP000215215"/>
    </source>
</evidence>
<sequence length="122" mass="13970">MFLGTAEGAQPRVRPVTLISLDKKLWVTTGTRNAKVKQIRDNPKVEFCLYLRKGGKDCYVRIAGVAKIVMDRETKAKIAGHCDFFNKYFESVDDPNYSLIEICPVEIEYLRPGEFQARKIKL</sequence>
<accession>A0A235BRR3</accession>
<feature type="domain" description="Pyridoxamine 5'-phosphate oxidase N-terminal" evidence="1">
    <location>
        <begin position="1"/>
        <end position="110"/>
    </location>
</feature>
<dbReference type="PANTHER" id="PTHR34818">
    <property type="entry name" value="PROTEIN BLI-3"/>
    <property type="match status" value="1"/>
</dbReference>
<dbReference type="Gene3D" id="2.30.110.10">
    <property type="entry name" value="Electron Transport, Fmn-binding Protein, Chain A"/>
    <property type="match status" value="1"/>
</dbReference>
<evidence type="ECO:0000313" key="2">
    <source>
        <dbReference type="EMBL" id="OYD14407.1"/>
    </source>
</evidence>
<gene>
    <name evidence="2" type="ORF">CH333_07985</name>
</gene>
<dbReference type="InterPro" id="IPR011576">
    <property type="entry name" value="Pyridox_Oxase_N"/>
</dbReference>
<reference evidence="2 3" key="1">
    <citation type="submission" date="2017-07" db="EMBL/GenBank/DDBJ databases">
        <title>Recovery of genomes from metagenomes via a dereplication, aggregation, and scoring strategy.</title>
        <authorList>
            <person name="Sieber C.M."/>
            <person name="Probst A.J."/>
            <person name="Sharrar A."/>
            <person name="Thomas B.C."/>
            <person name="Hess M."/>
            <person name="Tringe S.G."/>
            <person name="Banfield J.F."/>
        </authorList>
    </citation>
    <scope>NUCLEOTIDE SEQUENCE [LARGE SCALE GENOMIC DNA]</scope>
    <source>
        <strain evidence="2">JGI_Cruoil_03_44_89</strain>
    </source>
</reference>
<dbReference type="Pfam" id="PF01243">
    <property type="entry name" value="PNPOx_N"/>
    <property type="match status" value="1"/>
</dbReference>
<dbReference type="InterPro" id="IPR012349">
    <property type="entry name" value="Split_barrel_FMN-bd"/>
</dbReference>
<proteinExistence type="predicted"/>
<name>A0A235BRR3_UNCW3</name>
<protein>
    <recommendedName>
        <fullName evidence="1">Pyridoxamine 5'-phosphate oxidase N-terminal domain-containing protein</fullName>
    </recommendedName>
</protein>
<organism evidence="2 3">
    <name type="scientific">candidate division WOR-3 bacterium JGI_Cruoil_03_44_89</name>
    <dbReference type="NCBI Taxonomy" id="1973748"/>
    <lineage>
        <taxon>Bacteria</taxon>
        <taxon>Bacteria division WOR-3</taxon>
    </lineage>
</organism>
<comment type="caution">
    <text evidence="2">The sequence shown here is derived from an EMBL/GenBank/DDBJ whole genome shotgun (WGS) entry which is preliminary data.</text>
</comment>
<dbReference type="SUPFAM" id="SSF50475">
    <property type="entry name" value="FMN-binding split barrel"/>
    <property type="match status" value="1"/>
</dbReference>
<dbReference type="Proteomes" id="UP000215215">
    <property type="component" value="Unassembled WGS sequence"/>
</dbReference>